<evidence type="ECO:0000256" key="1">
    <source>
        <dbReference type="ARBA" id="ARBA00005417"/>
    </source>
</evidence>
<protein>
    <submittedName>
        <fullName evidence="6">ABC transporter ATP-binding protein</fullName>
    </submittedName>
</protein>
<dbReference type="Proteomes" id="UP000249890">
    <property type="component" value="Chromosome"/>
</dbReference>
<sequence length="292" mass="31748">MNTVLRVEGLTKSYGDITVLKGVSFTVGRGEIFGLLGANGAGKSTLLECIEQLRSIDSGTIAVEGRIGVQLQSASLPPNIRAYEVVTLFRKWSKNKAGTGEAEAGEFGLEDLGRKPYKDMSTGQKRRLHLALAVIGSPDILILDEPTSGLDVAGRLSLHSVIRRLKQQGTTILMASHDMAEVESLCDRLIILRDGRIAFSGTAQELTRNAAGLSRIYLQTERSLAGQAFEQCRYEGERQGYSLYSAGNLRDALLELLTTAEQQELAVLDVRIAHATLEQRFMELASAGEGEH</sequence>
<dbReference type="InterPro" id="IPR003439">
    <property type="entry name" value="ABC_transporter-like_ATP-bd"/>
</dbReference>
<dbReference type="EMBL" id="CP021780">
    <property type="protein sequence ID" value="ASA20606.1"/>
    <property type="molecule type" value="Genomic_DNA"/>
</dbReference>
<keyword evidence="2" id="KW-0813">Transport</keyword>
<evidence type="ECO:0000313" key="6">
    <source>
        <dbReference type="EMBL" id="ASA20606.1"/>
    </source>
</evidence>
<keyword evidence="4 6" id="KW-0067">ATP-binding</keyword>
<evidence type="ECO:0000313" key="7">
    <source>
        <dbReference type="Proteomes" id="UP000249890"/>
    </source>
</evidence>
<dbReference type="RefSeq" id="WP_087914624.1">
    <property type="nucleotide sequence ID" value="NZ_CP021780.1"/>
</dbReference>
<dbReference type="OrthoDB" id="9804819at2"/>
<dbReference type="GO" id="GO:0005524">
    <property type="term" value="F:ATP binding"/>
    <property type="evidence" value="ECO:0007669"/>
    <property type="project" value="UniProtKB-KW"/>
</dbReference>
<dbReference type="InterPro" id="IPR003593">
    <property type="entry name" value="AAA+_ATPase"/>
</dbReference>
<keyword evidence="7" id="KW-1185">Reference proteome</keyword>
<dbReference type="PROSITE" id="PS50893">
    <property type="entry name" value="ABC_TRANSPORTER_2"/>
    <property type="match status" value="1"/>
</dbReference>
<evidence type="ECO:0000259" key="5">
    <source>
        <dbReference type="PROSITE" id="PS50893"/>
    </source>
</evidence>
<dbReference type="KEGG" id="pdh:B9T62_07225"/>
<dbReference type="GO" id="GO:0016887">
    <property type="term" value="F:ATP hydrolysis activity"/>
    <property type="evidence" value="ECO:0007669"/>
    <property type="project" value="InterPro"/>
</dbReference>
<evidence type="ECO:0000256" key="2">
    <source>
        <dbReference type="ARBA" id="ARBA00022448"/>
    </source>
</evidence>
<feature type="domain" description="ABC transporter" evidence="5">
    <location>
        <begin position="5"/>
        <end position="219"/>
    </location>
</feature>
<dbReference type="PANTHER" id="PTHR42711:SF5">
    <property type="entry name" value="ABC TRANSPORTER ATP-BINDING PROTEIN NATA"/>
    <property type="match status" value="1"/>
</dbReference>
<evidence type="ECO:0000256" key="4">
    <source>
        <dbReference type="ARBA" id="ARBA00022840"/>
    </source>
</evidence>
<accession>A0A2Z2K4C0</accession>
<evidence type="ECO:0000256" key="3">
    <source>
        <dbReference type="ARBA" id="ARBA00022741"/>
    </source>
</evidence>
<name>A0A2Z2K4C0_9BACL</name>
<dbReference type="AlphaFoldDB" id="A0A2Z2K4C0"/>
<dbReference type="PANTHER" id="PTHR42711">
    <property type="entry name" value="ABC TRANSPORTER ATP-BINDING PROTEIN"/>
    <property type="match status" value="1"/>
</dbReference>
<dbReference type="SUPFAM" id="SSF52540">
    <property type="entry name" value="P-loop containing nucleoside triphosphate hydrolases"/>
    <property type="match status" value="1"/>
</dbReference>
<gene>
    <name evidence="6" type="ORF">B9T62_07225</name>
</gene>
<comment type="similarity">
    <text evidence="1">Belongs to the ABC transporter superfamily.</text>
</comment>
<reference evidence="6 7" key="1">
    <citation type="submission" date="2017-06" db="EMBL/GenBank/DDBJ databases">
        <title>Complete genome sequence of Paenibacillus donghaensis KCTC 13049T isolated from East Sea sediment, South Korea.</title>
        <authorList>
            <person name="Jung B.K."/>
            <person name="Hong S.-J."/>
            <person name="Shin J.-H."/>
        </authorList>
    </citation>
    <scope>NUCLEOTIDE SEQUENCE [LARGE SCALE GENOMIC DNA]</scope>
    <source>
        <strain evidence="6 7">KCTC 13049</strain>
    </source>
</reference>
<dbReference type="Gene3D" id="3.40.50.300">
    <property type="entry name" value="P-loop containing nucleotide triphosphate hydrolases"/>
    <property type="match status" value="1"/>
</dbReference>
<dbReference type="Pfam" id="PF00005">
    <property type="entry name" value="ABC_tran"/>
    <property type="match status" value="1"/>
</dbReference>
<dbReference type="InterPro" id="IPR027417">
    <property type="entry name" value="P-loop_NTPase"/>
</dbReference>
<dbReference type="SMART" id="SM00382">
    <property type="entry name" value="AAA"/>
    <property type="match status" value="1"/>
</dbReference>
<proteinExistence type="inferred from homology"/>
<dbReference type="CDD" id="cd03230">
    <property type="entry name" value="ABC_DR_subfamily_A"/>
    <property type="match status" value="1"/>
</dbReference>
<keyword evidence="3" id="KW-0547">Nucleotide-binding</keyword>
<dbReference type="InterPro" id="IPR050763">
    <property type="entry name" value="ABC_transporter_ATP-binding"/>
</dbReference>
<organism evidence="6 7">
    <name type="scientific">Paenibacillus donghaensis</name>
    <dbReference type="NCBI Taxonomy" id="414771"/>
    <lineage>
        <taxon>Bacteria</taxon>
        <taxon>Bacillati</taxon>
        <taxon>Bacillota</taxon>
        <taxon>Bacilli</taxon>
        <taxon>Bacillales</taxon>
        <taxon>Paenibacillaceae</taxon>
        <taxon>Paenibacillus</taxon>
    </lineage>
</organism>